<dbReference type="SUPFAM" id="SSF51726">
    <property type="entry name" value="UROD/MetE-like"/>
    <property type="match status" value="1"/>
</dbReference>
<comment type="caution">
    <text evidence="1">The sequence shown here is derived from an EMBL/GenBank/DDBJ whole genome shotgun (WGS) entry which is preliminary data.</text>
</comment>
<evidence type="ECO:0000313" key="2">
    <source>
        <dbReference type="Proteomes" id="UP001162164"/>
    </source>
</evidence>
<keyword evidence="2" id="KW-1185">Reference proteome</keyword>
<proteinExistence type="predicted"/>
<dbReference type="InterPro" id="IPR038071">
    <property type="entry name" value="UROD/MetE-like_sf"/>
</dbReference>
<organism evidence="1 2">
    <name type="scientific">Molorchus minor</name>
    <dbReference type="NCBI Taxonomy" id="1323400"/>
    <lineage>
        <taxon>Eukaryota</taxon>
        <taxon>Metazoa</taxon>
        <taxon>Ecdysozoa</taxon>
        <taxon>Arthropoda</taxon>
        <taxon>Hexapoda</taxon>
        <taxon>Insecta</taxon>
        <taxon>Pterygota</taxon>
        <taxon>Neoptera</taxon>
        <taxon>Endopterygota</taxon>
        <taxon>Coleoptera</taxon>
        <taxon>Polyphaga</taxon>
        <taxon>Cucujiformia</taxon>
        <taxon>Chrysomeloidea</taxon>
        <taxon>Cerambycidae</taxon>
        <taxon>Lamiinae</taxon>
        <taxon>Monochamini</taxon>
        <taxon>Molorchus</taxon>
    </lineage>
</organism>
<name>A0ABQ9JAD3_9CUCU</name>
<accession>A0ABQ9JAD3</accession>
<gene>
    <name evidence="1" type="ORF">NQ317_016184</name>
</gene>
<dbReference type="EMBL" id="JAPWTJ010000903">
    <property type="protein sequence ID" value="KAJ8974951.1"/>
    <property type="molecule type" value="Genomic_DNA"/>
</dbReference>
<sequence length="335" mass="37874">MIRALPTSRIFPIVPELSRRLETLCEESIATIPETIRALSILPELSRSRKPPYKESNATIPEMIRALPTSRIFPIVPELSRRLETLCLESFHLFFGARNRLRLFPKLSEQSRLLPNFPEYVRTLPKAGNTVRGIDCDYSRNDPSLPDLARTLPKPKTTVRGIDCDYSQNDPSLPDLARTLPKPKTTVFGVFTYISRYKESNATIPEMIRALPTFPEFSRLCPNSPEGLKHRVRGIDCDYSQNDPSPPDLSRTLPKSKTAAFGVFSHIFKTKESITTTPEIIRARADISRIFPILPELSRRLETPSKESIATIPKVIRALPTFPELSRFGLNCSEG</sequence>
<dbReference type="Proteomes" id="UP001162164">
    <property type="component" value="Unassembled WGS sequence"/>
</dbReference>
<reference evidence="1" key="1">
    <citation type="journal article" date="2023" name="Insect Mol. Biol.">
        <title>Genome sequencing provides insights into the evolution of gene families encoding plant cell wall-degrading enzymes in longhorned beetles.</title>
        <authorList>
            <person name="Shin N.R."/>
            <person name="Okamura Y."/>
            <person name="Kirsch R."/>
            <person name="Pauchet Y."/>
        </authorList>
    </citation>
    <scope>NUCLEOTIDE SEQUENCE</scope>
    <source>
        <strain evidence="1">MMC_N1</strain>
    </source>
</reference>
<protein>
    <submittedName>
        <fullName evidence="1">Uncharacterized protein</fullName>
    </submittedName>
</protein>
<evidence type="ECO:0000313" key="1">
    <source>
        <dbReference type="EMBL" id="KAJ8974951.1"/>
    </source>
</evidence>